<dbReference type="AlphaFoldDB" id="S4Y5I9"/>
<feature type="region of interest" description="Disordered" evidence="1">
    <location>
        <begin position="1"/>
        <end position="89"/>
    </location>
</feature>
<evidence type="ECO:0000313" key="2">
    <source>
        <dbReference type="EMBL" id="AGP40682.1"/>
    </source>
</evidence>
<reference evidence="2 3" key="1">
    <citation type="journal article" date="2013" name="Sci. Rep.">
        <title>Extraordinary expansion of a Sorangium cellulosum genome from an alkaline milieu.</title>
        <authorList>
            <person name="Han K."/>
            <person name="Li Z.F."/>
            <person name="Peng R."/>
            <person name="Zhu L.P."/>
            <person name="Zhou T."/>
            <person name="Wang L.G."/>
            <person name="Li S.G."/>
            <person name="Zhang X.B."/>
            <person name="Hu W."/>
            <person name="Wu Z.H."/>
            <person name="Qin N."/>
            <person name="Li Y.Z."/>
        </authorList>
    </citation>
    <scope>NUCLEOTIDE SEQUENCE [LARGE SCALE GENOMIC DNA]</scope>
    <source>
        <strain evidence="2 3">So0157-2</strain>
    </source>
</reference>
<dbReference type="HOGENOM" id="CLU_1634298_0_0_7"/>
<evidence type="ECO:0000256" key="1">
    <source>
        <dbReference type="SAM" id="MobiDB-lite"/>
    </source>
</evidence>
<dbReference type="PATRIC" id="fig|1254432.3.peg.9737"/>
<proteinExistence type="predicted"/>
<dbReference type="STRING" id="1254432.SCE1572_43060"/>
<feature type="compositionally biased region" description="Basic residues" evidence="1">
    <location>
        <begin position="1"/>
        <end position="12"/>
    </location>
</feature>
<feature type="compositionally biased region" description="Low complexity" evidence="1">
    <location>
        <begin position="13"/>
        <end position="31"/>
    </location>
</feature>
<dbReference type="KEGG" id="scu:SCE1572_43060"/>
<sequence>MSRLGRAGRRRAVPAAGGVRRARGGRAVPPAARRRRAGRRAGAAAEGGPAGAGTPACSEGSGVRPASWTGGPAGPKPGPANAGGAAGGGGCAAFAASIRSVFGAGWKDIWLGGAGSDGGGAETNGRPLAEKTPLVDSTSCCETSPGGRVPPRAETFPAGGWV</sequence>
<accession>S4Y5I9</accession>
<dbReference type="EMBL" id="CP003969">
    <property type="protein sequence ID" value="AGP40682.1"/>
    <property type="molecule type" value="Genomic_DNA"/>
</dbReference>
<feature type="region of interest" description="Disordered" evidence="1">
    <location>
        <begin position="118"/>
        <end position="162"/>
    </location>
</feature>
<evidence type="ECO:0000313" key="3">
    <source>
        <dbReference type="Proteomes" id="UP000014803"/>
    </source>
</evidence>
<gene>
    <name evidence="2" type="ORF">SCE1572_43060</name>
</gene>
<dbReference type="OrthoDB" id="5526722at2"/>
<organism evidence="2 3">
    <name type="scientific">Sorangium cellulosum So0157-2</name>
    <dbReference type="NCBI Taxonomy" id="1254432"/>
    <lineage>
        <taxon>Bacteria</taxon>
        <taxon>Pseudomonadati</taxon>
        <taxon>Myxococcota</taxon>
        <taxon>Polyangia</taxon>
        <taxon>Polyangiales</taxon>
        <taxon>Polyangiaceae</taxon>
        <taxon>Sorangium</taxon>
    </lineage>
</organism>
<name>S4Y5I9_SORCE</name>
<protein>
    <submittedName>
        <fullName evidence="2">Uncharacterized protein</fullName>
    </submittedName>
</protein>
<dbReference type="RefSeq" id="WP_020740470.1">
    <property type="nucleotide sequence ID" value="NC_021658.1"/>
</dbReference>
<dbReference type="Proteomes" id="UP000014803">
    <property type="component" value="Chromosome"/>
</dbReference>